<protein>
    <submittedName>
        <fullName evidence="1">Uncharacterized protein</fullName>
    </submittedName>
</protein>
<reference evidence="1 2" key="1">
    <citation type="submission" date="2015-04" db="EMBL/GenBank/DDBJ databases">
        <authorList>
            <person name="Syromyatnikov M.Y."/>
            <person name="Popov V.N."/>
        </authorList>
    </citation>
    <scope>NUCLEOTIDE SEQUENCE [LARGE SCALE GENOMIC DNA]</scope>
    <source>
        <strain evidence="1">WF-38-12</strain>
    </source>
</reference>
<dbReference type="PANTHER" id="PTHR37535">
    <property type="entry name" value="FLUG DOMAIN PROTEIN"/>
    <property type="match status" value="1"/>
</dbReference>
<dbReference type="InterPro" id="IPR021842">
    <property type="entry name" value="DUF3435"/>
</dbReference>
<evidence type="ECO:0000313" key="1">
    <source>
        <dbReference type="EMBL" id="CRG92221.1"/>
    </source>
</evidence>
<organism evidence="1 2">
    <name type="scientific">Talaromyces islandicus</name>
    <name type="common">Penicillium islandicum</name>
    <dbReference type="NCBI Taxonomy" id="28573"/>
    <lineage>
        <taxon>Eukaryota</taxon>
        <taxon>Fungi</taxon>
        <taxon>Dikarya</taxon>
        <taxon>Ascomycota</taxon>
        <taxon>Pezizomycotina</taxon>
        <taxon>Eurotiomycetes</taxon>
        <taxon>Eurotiomycetidae</taxon>
        <taxon>Eurotiales</taxon>
        <taxon>Trichocomaceae</taxon>
        <taxon>Talaromyces</taxon>
        <taxon>Talaromyces sect. Islandici</taxon>
    </lineage>
</organism>
<dbReference type="PANTHER" id="PTHR37535:SF4">
    <property type="entry name" value="FLUG DOMAIN-CONTAINING PROTEIN"/>
    <property type="match status" value="1"/>
</dbReference>
<gene>
    <name evidence="1" type="ORF">PISL3812_09277</name>
</gene>
<dbReference type="Proteomes" id="UP000054383">
    <property type="component" value="Unassembled WGS sequence"/>
</dbReference>
<evidence type="ECO:0000313" key="2">
    <source>
        <dbReference type="Proteomes" id="UP000054383"/>
    </source>
</evidence>
<keyword evidence="2" id="KW-1185">Reference proteome</keyword>
<dbReference type="OMA" id="IWERMED"/>
<dbReference type="OrthoDB" id="4485682at2759"/>
<dbReference type="EMBL" id="CVMT01000012">
    <property type="protein sequence ID" value="CRG92221.1"/>
    <property type="molecule type" value="Genomic_DNA"/>
</dbReference>
<accession>A0A0U1MAW5</accession>
<name>A0A0U1MAW5_TALIS</name>
<dbReference type="STRING" id="28573.A0A0U1MAW5"/>
<dbReference type="Pfam" id="PF11917">
    <property type="entry name" value="DUF3435"/>
    <property type="match status" value="2"/>
</dbReference>
<sequence>MSLGKQKRDLTIKSDLPQYISANNLPDSVYYRDIELFYLKDPDSNRDVLCAIIEFRNLKGRPEGADRTKFFMHGDYQLSYYPILQIVSYTFRWLTSLPLRWKPELLDTPLLWHVHRTKYGYKVDPSVPMAYASSRDELQELGRNAKFKEDVVHYNYRH</sequence>
<proteinExistence type="predicted"/>
<dbReference type="AlphaFoldDB" id="A0A0U1MAW5"/>